<dbReference type="AlphaFoldDB" id="A0A9W9Z998"/>
<feature type="compositionally biased region" description="Polar residues" evidence="1">
    <location>
        <begin position="261"/>
        <end position="270"/>
    </location>
</feature>
<gene>
    <name evidence="2" type="ORF">OS493_028519</name>
</gene>
<evidence type="ECO:0000313" key="2">
    <source>
        <dbReference type="EMBL" id="KAJ7377536.1"/>
    </source>
</evidence>
<dbReference type="EMBL" id="MU826377">
    <property type="protein sequence ID" value="KAJ7377536.1"/>
    <property type="molecule type" value="Genomic_DNA"/>
</dbReference>
<evidence type="ECO:0000256" key="1">
    <source>
        <dbReference type="SAM" id="MobiDB-lite"/>
    </source>
</evidence>
<feature type="compositionally biased region" description="Polar residues" evidence="1">
    <location>
        <begin position="79"/>
        <end position="91"/>
    </location>
</feature>
<organism evidence="2 3">
    <name type="scientific">Desmophyllum pertusum</name>
    <dbReference type="NCBI Taxonomy" id="174260"/>
    <lineage>
        <taxon>Eukaryota</taxon>
        <taxon>Metazoa</taxon>
        <taxon>Cnidaria</taxon>
        <taxon>Anthozoa</taxon>
        <taxon>Hexacorallia</taxon>
        <taxon>Scleractinia</taxon>
        <taxon>Caryophylliina</taxon>
        <taxon>Caryophylliidae</taxon>
        <taxon>Desmophyllum</taxon>
    </lineage>
</organism>
<name>A0A9W9Z998_9CNID</name>
<proteinExistence type="predicted"/>
<sequence>MRNAILRNNLKERSSFDCHYPMDQDFFDENKKEDDDKFGDEDFLTESDDPLNTQVHPLETNAGGEDEEYGNGLSEPEVTGSQTEDNTSSSFTHRDIADEVSTFSYRFRLNHTTKRQKNVIVLEDVDMGMQELWLPLDASVVASMIFSEAGDCEEVRRHQSQYNRGISSLVKSHFNLFLIGSVLREKERMWRTDQLFELLDDTRGSVTSLHARECATCLAADVCNYQCCHDWFLDIGHRLRLIEDEEAGESGSKEDKESKQYHQMQTKSPSSVTLEQNRWMTLVIPFSMVRSQQQNPIDLVKRTPLAQEHDVNTDRYGNNYSFTTTEADLLDDEGYYVGPDETCNNDLGECYATITPTCRMMRQKTGGVGHEVKGGNTVLKMDASGVEGGKITTMDISHVEGGKIMKMDISRVEGNMVYTVTYLFFLGFQTVLKMDADRVEGGKITTMDISHVEGSKVSFTDIFRTKNGVHRNLFVLSWFSDNEDGRRSHGRRQEDRCEIIMTEENEVATFEDLMQILRRKLECLHFIPLLFTEKPAII</sequence>
<feature type="region of interest" description="Disordered" evidence="1">
    <location>
        <begin position="246"/>
        <end position="270"/>
    </location>
</feature>
<comment type="caution">
    <text evidence="2">The sequence shown here is derived from an EMBL/GenBank/DDBJ whole genome shotgun (WGS) entry which is preliminary data.</text>
</comment>
<protein>
    <submittedName>
        <fullName evidence="2">Uncharacterized protein</fullName>
    </submittedName>
</protein>
<feature type="region of interest" description="Disordered" evidence="1">
    <location>
        <begin position="27"/>
        <end position="93"/>
    </location>
</feature>
<reference evidence="2" key="1">
    <citation type="submission" date="2023-01" db="EMBL/GenBank/DDBJ databases">
        <title>Genome assembly of the deep-sea coral Lophelia pertusa.</title>
        <authorList>
            <person name="Herrera S."/>
            <person name="Cordes E."/>
        </authorList>
    </citation>
    <scope>NUCLEOTIDE SEQUENCE</scope>
    <source>
        <strain evidence="2">USNM1676648</strain>
        <tissue evidence="2">Polyp</tissue>
    </source>
</reference>
<dbReference type="Proteomes" id="UP001163046">
    <property type="component" value="Unassembled WGS sequence"/>
</dbReference>
<dbReference type="OrthoDB" id="6015368at2759"/>
<accession>A0A9W9Z998</accession>
<feature type="compositionally biased region" description="Basic and acidic residues" evidence="1">
    <location>
        <begin position="251"/>
        <end position="260"/>
    </location>
</feature>
<feature type="compositionally biased region" description="Acidic residues" evidence="1">
    <location>
        <begin position="36"/>
        <end position="49"/>
    </location>
</feature>
<keyword evidence="3" id="KW-1185">Reference proteome</keyword>
<evidence type="ECO:0000313" key="3">
    <source>
        <dbReference type="Proteomes" id="UP001163046"/>
    </source>
</evidence>